<dbReference type="Proteomes" id="UP000015500">
    <property type="component" value="Chromosome"/>
</dbReference>
<evidence type="ECO:0000259" key="1">
    <source>
        <dbReference type="PROSITE" id="PS50113"/>
    </source>
</evidence>
<dbReference type="HOGENOM" id="CLU_2787946_0_0_9"/>
<dbReference type="InterPro" id="IPR000700">
    <property type="entry name" value="PAS-assoc_C"/>
</dbReference>
<dbReference type="STRING" id="1921421.M493_01270"/>
<dbReference type="PATRIC" id="fig|1345697.3.peg.188"/>
<proteinExistence type="predicted"/>
<name>S5ZZN9_GEOG3</name>
<dbReference type="KEGG" id="gjf:M493_01270"/>
<protein>
    <recommendedName>
        <fullName evidence="1">PAC domain-containing protein</fullName>
    </recommendedName>
</protein>
<reference evidence="2 3" key="1">
    <citation type="journal article" date="2014" name="Genome Announc.">
        <title>Complete Genome Sequence of the Thermophilic Polychlorinated Biphenyl Degrader Geobacillus sp. Strain JF8 (NBRC 109937).</title>
        <authorList>
            <person name="Shintani M."/>
            <person name="Ohtsubo Y."/>
            <person name="Fukuda K."/>
            <person name="Hosoyama A."/>
            <person name="Ohji S."/>
            <person name="Yamazoe A."/>
            <person name="Fujita N."/>
            <person name="Nagata Y."/>
            <person name="Tsuda M."/>
            <person name="Hatta T."/>
            <person name="Kimbara K."/>
        </authorList>
    </citation>
    <scope>NUCLEOTIDE SEQUENCE [LARGE SCALE GENOMIC DNA]</scope>
    <source>
        <strain evidence="2 3">JF8</strain>
    </source>
</reference>
<keyword evidence="3" id="KW-1185">Reference proteome</keyword>
<evidence type="ECO:0000313" key="2">
    <source>
        <dbReference type="EMBL" id="AGT30616.1"/>
    </source>
</evidence>
<sequence>MPIIEEDGRAKRAAVYVKDMTEMEQLRAELEETKRLLHTLSRWEGDDLIYQAPAMAYRLCLLTGRLRR</sequence>
<dbReference type="AlphaFoldDB" id="S5ZZN9"/>
<accession>S5ZZN9</accession>
<organism evidence="2 3">
    <name type="scientific">Geobacillus genomosp. 3</name>
    <dbReference type="NCBI Taxonomy" id="1921421"/>
    <lineage>
        <taxon>Bacteria</taxon>
        <taxon>Bacillati</taxon>
        <taxon>Bacillota</taxon>
        <taxon>Bacilli</taxon>
        <taxon>Bacillales</taxon>
        <taxon>Anoxybacillaceae</taxon>
        <taxon>Geobacillus</taxon>
    </lineage>
</organism>
<dbReference type="PROSITE" id="PS50113">
    <property type="entry name" value="PAC"/>
    <property type="match status" value="1"/>
</dbReference>
<gene>
    <name evidence="2" type="ORF">M493_01270</name>
</gene>
<dbReference type="EMBL" id="CP006254">
    <property type="protein sequence ID" value="AGT30616.1"/>
    <property type="molecule type" value="Genomic_DNA"/>
</dbReference>
<feature type="domain" description="PAC" evidence="1">
    <location>
        <begin position="1"/>
        <end position="32"/>
    </location>
</feature>
<evidence type="ECO:0000313" key="3">
    <source>
        <dbReference type="Proteomes" id="UP000015500"/>
    </source>
</evidence>